<sequence>LGLLSFLFFLRVSLYFPLHLRNFVPSPLIVVAASIFPHREKMAAPITVVLVTATFIVVSGGITQIHDPTQMRRMTFMDWILAMVQTPKQVLLQTLERAVNALKVTAQMLGNRGNTTNTVEMLNSNIINKTEQSENCSKVEPPKIALDSSQVFNNKSVVLGTGNKTSAMFTSQLVTSQGVNDNVASMINANRTI</sequence>
<name>A0A1B6MHV5_9HEMI</name>
<proteinExistence type="predicted"/>
<evidence type="ECO:0000313" key="2">
    <source>
        <dbReference type="EMBL" id="JAT35471.1"/>
    </source>
</evidence>
<dbReference type="EMBL" id="GEBQ01004506">
    <property type="protein sequence ID" value="JAT35471.1"/>
    <property type="molecule type" value="Transcribed_RNA"/>
</dbReference>
<keyword evidence="1" id="KW-0812">Transmembrane</keyword>
<evidence type="ECO:0000256" key="1">
    <source>
        <dbReference type="SAM" id="Phobius"/>
    </source>
</evidence>
<keyword evidence="1" id="KW-0472">Membrane</keyword>
<reference evidence="2" key="1">
    <citation type="submission" date="2015-11" db="EMBL/GenBank/DDBJ databases">
        <title>De novo transcriptome assembly of four potential Pierce s Disease insect vectors from Arizona vineyards.</title>
        <authorList>
            <person name="Tassone E.E."/>
        </authorList>
    </citation>
    <scope>NUCLEOTIDE SEQUENCE</scope>
</reference>
<dbReference type="AlphaFoldDB" id="A0A1B6MHV5"/>
<gene>
    <name evidence="2" type="ORF">g.935</name>
</gene>
<keyword evidence="1" id="KW-1133">Transmembrane helix</keyword>
<feature type="non-terminal residue" evidence="2">
    <location>
        <position position="1"/>
    </location>
</feature>
<feature type="transmembrane region" description="Helical" evidence="1">
    <location>
        <begin position="42"/>
        <end position="63"/>
    </location>
</feature>
<accession>A0A1B6MHV5</accession>
<organism evidence="2">
    <name type="scientific">Graphocephala atropunctata</name>
    <dbReference type="NCBI Taxonomy" id="36148"/>
    <lineage>
        <taxon>Eukaryota</taxon>
        <taxon>Metazoa</taxon>
        <taxon>Ecdysozoa</taxon>
        <taxon>Arthropoda</taxon>
        <taxon>Hexapoda</taxon>
        <taxon>Insecta</taxon>
        <taxon>Pterygota</taxon>
        <taxon>Neoptera</taxon>
        <taxon>Paraneoptera</taxon>
        <taxon>Hemiptera</taxon>
        <taxon>Auchenorrhyncha</taxon>
        <taxon>Membracoidea</taxon>
        <taxon>Cicadellidae</taxon>
        <taxon>Cicadellinae</taxon>
        <taxon>Cicadellini</taxon>
        <taxon>Graphocephala</taxon>
    </lineage>
</organism>
<protein>
    <submittedName>
        <fullName evidence="2">Uncharacterized protein</fullName>
    </submittedName>
</protein>